<dbReference type="AlphaFoldDB" id="A0A0B6D760"/>
<dbReference type="KEGG" id="fpz:LA55_844"/>
<evidence type="ECO:0000313" key="2">
    <source>
        <dbReference type="Proteomes" id="UP000031830"/>
    </source>
</evidence>
<gene>
    <name evidence="1" type="ORF">LA55_844</name>
</gene>
<proteinExistence type="predicted"/>
<accession>A0A0B6D760</accession>
<evidence type="ECO:0000313" key="1">
    <source>
        <dbReference type="EMBL" id="AJI53468.1"/>
    </source>
</evidence>
<dbReference type="EMBL" id="CP009440">
    <property type="protein sequence ID" value="AJI53468.1"/>
    <property type="molecule type" value="Genomic_DNA"/>
</dbReference>
<organism evidence="1 2">
    <name type="scientific">Francisella philomiragia</name>
    <dbReference type="NCBI Taxonomy" id="28110"/>
    <lineage>
        <taxon>Bacteria</taxon>
        <taxon>Pseudomonadati</taxon>
        <taxon>Pseudomonadota</taxon>
        <taxon>Gammaproteobacteria</taxon>
        <taxon>Thiotrichales</taxon>
        <taxon>Francisellaceae</taxon>
        <taxon>Francisella</taxon>
    </lineage>
</organism>
<dbReference type="Proteomes" id="UP000031830">
    <property type="component" value="Chromosome"/>
</dbReference>
<name>A0A0B6D760_9GAMM</name>
<reference evidence="1 2" key="1">
    <citation type="journal article" date="2015" name="Genome Announc.">
        <title>Genome sequencing of 18 francisella strains to aid in assay development and testing.</title>
        <authorList>
            <person name="Johnson S.L."/>
            <person name="Daligault H.E."/>
            <person name="Davenport K.W."/>
            <person name="Coyne S.R."/>
            <person name="Frey K.G."/>
            <person name="Koroleva G.I."/>
            <person name="Broomall S.M."/>
            <person name="Bishop-Lilly K.A."/>
            <person name="Bruce D.C."/>
            <person name="Chertkov O."/>
            <person name="Freitas T."/>
            <person name="Jaissle J."/>
            <person name="Ladner J.T."/>
            <person name="Rosenzweig C.N."/>
            <person name="Gibbons H.S."/>
            <person name="Palacios G.F."/>
            <person name="Redden C.L."/>
            <person name="Xu Y."/>
            <person name="Minogue T.D."/>
            <person name="Chain P.S."/>
        </authorList>
    </citation>
    <scope>NUCLEOTIDE SEQUENCE [LARGE SCALE GENOMIC DNA]</scope>
    <source>
        <strain evidence="1 2">GA01-2794</strain>
    </source>
</reference>
<sequence>MLKNYGGYVTKIFLDNNIFDFLYDKKIDLLKEFSKAQFTVCVPKEVKFESDCMPSDKFTFVKSLFENNIVITHSYFGYYDDRHVSNFQRVGGYDEGVYISIDERDFKLELNNNFLSNTDKKHPKHDLYKNEGDIALAVRSVHNIVLTNDAKSSKGAKKGPLNYAFEKGYRVVFLNDYDGTVSLNEYVRSSLESRELDSW</sequence>
<protein>
    <submittedName>
        <fullName evidence="1">Uncharacterized protein</fullName>
    </submittedName>
</protein>